<evidence type="ECO:0000313" key="7">
    <source>
        <dbReference type="Proteomes" id="UP000473325"/>
    </source>
</evidence>
<dbReference type="Gene3D" id="2.60.40.10">
    <property type="entry name" value="Immunoglobulins"/>
    <property type="match status" value="1"/>
</dbReference>
<dbReference type="SUPFAM" id="SSF81296">
    <property type="entry name" value="E set domains"/>
    <property type="match status" value="1"/>
</dbReference>
<dbReference type="RefSeq" id="WP_160875119.1">
    <property type="nucleotide sequence ID" value="NZ_WUEK01000002.1"/>
</dbReference>
<dbReference type="EMBL" id="WUEK01000002">
    <property type="protein sequence ID" value="MXG88548.1"/>
    <property type="molecule type" value="Genomic_DNA"/>
</dbReference>
<dbReference type="CDD" id="cd23399">
    <property type="entry name" value="beta-trefoil_ABD_ABFB"/>
    <property type="match status" value="1"/>
</dbReference>
<evidence type="ECO:0000259" key="3">
    <source>
        <dbReference type="Pfam" id="PF05270"/>
    </source>
</evidence>
<dbReference type="AlphaFoldDB" id="A0A6L7ESN4"/>
<dbReference type="CDD" id="cd02851">
    <property type="entry name" value="E_set_GO_C"/>
    <property type="match status" value="1"/>
</dbReference>
<dbReference type="InterPro" id="IPR009880">
    <property type="entry name" value="Glyoxal_oxidase_N"/>
</dbReference>
<feature type="chain" id="PRO_5039210915" evidence="2">
    <location>
        <begin position="30"/>
        <end position="874"/>
    </location>
</feature>
<evidence type="ECO:0000256" key="1">
    <source>
        <dbReference type="ARBA" id="ARBA00022729"/>
    </source>
</evidence>
<accession>A0A6L7ESN4</accession>
<feature type="signal peptide" evidence="2">
    <location>
        <begin position="1"/>
        <end position="29"/>
    </location>
</feature>
<dbReference type="GO" id="GO:0046373">
    <property type="term" value="P:L-arabinose metabolic process"/>
    <property type="evidence" value="ECO:0007669"/>
    <property type="project" value="InterPro"/>
</dbReference>
<feature type="domain" description="Glyoxal oxidase N-terminal" evidence="4">
    <location>
        <begin position="131"/>
        <end position="421"/>
    </location>
</feature>
<dbReference type="PANTHER" id="PTHR32208">
    <property type="entry name" value="SECRETED PROTEIN-RELATED"/>
    <property type="match status" value="1"/>
</dbReference>
<keyword evidence="1 2" id="KW-0732">Signal</keyword>
<dbReference type="InterPro" id="IPR007934">
    <property type="entry name" value="AbfB_ABD"/>
</dbReference>
<organism evidence="6 7">
    <name type="scientific">Nocardioides flavescens</name>
    <dbReference type="NCBI Taxonomy" id="2691959"/>
    <lineage>
        <taxon>Bacteria</taxon>
        <taxon>Bacillati</taxon>
        <taxon>Actinomycetota</taxon>
        <taxon>Actinomycetes</taxon>
        <taxon>Propionibacteriales</taxon>
        <taxon>Nocardioidaceae</taxon>
        <taxon>Nocardioides</taxon>
    </lineage>
</organism>
<dbReference type="SUPFAM" id="SSF110221">
    <property type="entry name" value="AbfB domain"/>
    <property type="match status" value="2"/>
</dbReference>
<keyword evidence="7" id="KW-1185">Reference proteome</keyword>
<dbReference type="InterPro" id="IPR037293">
    <property type="entry name" value="Gal_Oxidase_central_sf"/>
</dbReference>
<dbReference type="Pfam" id="PF05270">
    <property type="entry name" value="AbfB"/>
    <property type="match status" value="2"/>
</dbReference>
<gene>
    <name evidence="6" type="ORF">GRQ65_03190</name>
</gene>
<proteinExistence type="predicted"/>
<evidence type="ECO:0000256" key="2">
    <source>
        <dbReference type="SAM" id="SignalP"/>
    </source>
</evidence>
<dbReference type="InterPro" id="IPR013783">
    <property type="entry name" value="Ig-like_fold"/>
</dbReference>
<dbReference type="Gene3D" id="2.130.10.80">
    <property type="entry name" value="Galactose oxidase/kelch, beta-propeller"/>
    <property type="match status" value="1"/>
</dbReference>
<feature type="domain" description="Alpha-L-arabinofuranosidase B arabinose-binding" evidence="3">
    <location>
        <begin position="759"/>
        <end position="869"/>
    </location>
</feature>
<comment type="caution">
    <text evidence="6">The sequence shown here is derived from an EMBL/GenBank/DDBJ whole genome shotgun (WGS) entry which is preliminary data.</text>
</comment>
<feature type="domain" description="Alpha-L-arabinofuranosidase B arabinose-binding" evidence="3">
    <location>
        <begin position="592"/>
        <end position="722"/>
    </location>
</feature>
<evidence type="ECO:0000313" key="6">
    <source>
        <dbReference type="EMBL" id="MXG88548.1"/>
    </source>
</evidence>
<dbReference type="InterPro" id="IPR006311">
    <property type="entry name" value="TAT_signal"/>
</dbReference>
<sequence>MDKPLLSARTTRRSLLAASGLGLAAAAVASQTGRAAAAEPGQYPVSATPRALVQPPDPFLGTMKPSADAATAGMFSPQVAWPLIPVHAALLPNGHLVTYGTPLDRPEQGGLVYDDWSPADGASRASHQQTPSMETYNSFCNGLQPLSDGRILMIGGNSTTATMLFDPDTSSEAMGPQLTTQRWYATILRRPDDRVLVLGGGDYYNTEAYRNPDNNAGVALTPEIGTGEGAWTQLTGAASTVAFGARRNRWWYPRVYNAPDGTVFGMSDDQMWSLSDTGTGSVRSLGTLPFTPGVSGSSAMYAPGKILVAGGGQAMNTQAVTATGAACTVDITGTTPKVATTAAMALKRNWVNLTVLGNGEVLASGGTVNGTDGGAANSSYQVEIWNPTKGTWRRGASAVRIRTYHSTALLMQSGAVFTGGGGVPGPEDNLNAELYYPPHLFTKGSDGVTRWASRVQLTSVAGSLVYGGTLTLGLSDARTIASVALVKLGNVTHSVNADQRRVPLTFSQRSQSLTVTLPKDKLALPPGSYALVAVDSAGVPSPAQTLTLRQNGQPGTVTVYPPAVAAGGGTATGTDPGVVPLASGTAVSLVPINYPGHKVRHYDFDLYLEPASTTSSPWLRADASFVTRPGLAGQGVSLESVNYPGYYLRATAGGAARVVQRDGTAAFAQAATYVAVTGLSGQGTSLRLLSDRTAYLRHRNFRLYAEKFDGSDLGRADSTFRVTSALDPMPRTAKVSLEPLAAPGTLLRHANWRLWADAINVRSGEGARADATFWVRAPLAGGPGISLETVNFPGQFVVQEQGGLVIRTPVGTTDVTAATFTSVTGAAGSGVSLRSADDSTSVVSATGNVVSFGAPGATEAARTAATFVVRPPVW</sequence>
<dbReference type="InterPro" id="IPR015202">
    <property type="entry name" value="GO-like_E_set"/>
</dbReference>
<dbReference type="GO" id="GO:0046556">
    <property type="term" value="F:alpha-L-arabinofuranosidase activity"/>
    <property type="evidence" value="ECO:0007669"/>
    <property type="project" value="InterPro"/>
</dbReference>
<dbReference type="Proteomes" id="UP000473325">
    <property type="component" value="Unassembled WGS sequence"/>
</dbReference>
<feature type="domain" description="Galactose oxidase-like Early set" evidence="5">
    <location>
        <begin position="455"/>
        <end position="546"/>
    </location>
</feature>
<dbReference type="InterPro" id="IPR036195">
    <property type="entry name" value="AbfB_ABD_sf"/>
</dbReference>
<dbReference type="PROSITE" id="PS51318">
    <property type="entry name" value="TAT"/>
    <property type="match status" value="1"/>
</dbReference>
<name>A0A6L7ESN4_9ACTN</name>
<dbReference type="PANTHER" id="PTHR32208:SF56">
    <property type="entry name" value="GALACTOSE OXIDASE-RELATED"/>
    <property type="match status" value="1"/>
</dbReference>
<evidence type="ECO:0000259" key="4">
    <source>
        <dbReference type="Pfam" id="PF07250"/>
    </source>
</evidence>
<dbReference type="InterPro" id="IPR014756">
    <property type="entry name" value="Ig_E-set"/>
</dbReference>
<dbReference type="SUPFAM" id="SSF50965">
    <property type="entry name" value="Galactose oxidase, central domain"/>
    <property type="match status" value="1"/>
</dbReference>
<dbReference type="Pfam" id="PF09118">
    <property type="entry name" value="GO-like_E_set"/>
    <property type="match status" value="1"/>
</dbReference>
<dbReference type="InterPro" id="IPR011043">
    <property type="entry name" value="Gal_Oxase/kelch_b-propeller"/>
</dbReference>
<dbReference type="Pfam" id="PF07250">
    <property type="entry name" value="Glyoxal_oxid_N"/>
    <property type="match status" value="1"/>
</dbReference>
<reference evidence="6 7" key="1">
    <citation type="submission" date="2019-12" db="EMBL/GenBank/DDBJ databases">
        <authorList>
            <person name="Kun Z."/>
        </authorList>
    </citation>
    <scope>NUCLEOTIDE SEQUENCE [LARGE SCALE GENOMIC DNA]</scope>
    <source>
        <strain evidence="6 7">YIM 123512</strain>
    </source>
</reference>
<dbReference type="Gene3D" id="2.80.10.50">
    <property type="match status" value="2"/>
</dbReference>
<evidence type="ECO:0000259" key="5">
    <source>
        <dbReference type="Pfam" id="PF09118"/>
    </source>
</evidence>
<protein>
    <submittedName>
        <fullName evidence="6">DUF1929 domain-containing protein</fullName>
    </submittedName>
</protein>